<dbReference type="AlphaFoldDB" id="A0A6G1K7G5"/>
<name>A0A6G1K7G5_9PLEO</name>
<evidence type="ECO:0000256" key="1">
    <source>
        <dbReference type="SAM" id="MobiDB-lite"/>
    </source>
</evidence>
<gene>
    <name evidence="2" type="ORF">K504DRAFT_468807</name>
</gene>
<feature type="compositionally biased region" description="Basic and acidic residues" evidence="1">
    <location>
        <begin position="451"/>
        <end position="469"/>
    </location>
</feature>
<accession>A0A6G1K7G5</accession>
<evidence type="ECO:0000313" key="3">
    <source>
        <dbReference type="Proteomes" id="UP000799428"/>
    </source>
</evidence>
<feature type="compositionally biased region" description="Polar residues" evidence="1">
    <location>
        <begin position="98"/>
        <end position="113"/>
    </location>
</feature>
<feature type="compositionally biased region" description="Polar residues" evidence="1">
    <location>
        <begin position="389"/>
        <end position="411"/>
    </location>
</feature>
<feature type="region of interest" description="Disordered" evidence="1">
    <location>
        <begin position="95"/>
        <end position="183"/>
    </location>
</feature>
<feature type="region of interest" description="Disordered" evidence="1">
    <location>
        <begin position="451"/>
        <end position="476"/>
    </location>
</feature>
<feature type="region of interest" description="Disordered" evidence="1">
    <location>
        <begin position="494"/>
        <end position="517"/>
    </location>
</feature>
<sequence length="517" mass="58575">MATRKPQNTTFTRSSRDIHILVNLCQVNFSRPFKISSATADNQQKPGMPLLKKVTVGEPDKVEAISEGRENAQKCLHKLHRGGATVDADEFEHMPSIPQVSGTSSQSESTPRLTRSRAMYFDRWTTTESSDEFEMNNAQSTNHQTSSLQYGPRQRSNDQVEPRHKLSKQVNKKQRDCSNLRIKEDKLEEGRSVDMASFLQDPSPQQKAKKARYYSWALLEEDKEEALTAGGSKPWTAQDLVRFQDSRMELVPKGLESREAMVEHIEMEQKKARNYLRTANKSVRRFPRLPGFSFEPPLPQSYPPPLMTHYMQVSRSMSDLQVAKKPNMTNNRVSQVPGSPQDLRERTIHARNSSAPDTLFVQPFLTQAPTPTAPRPEPCPKELRERAIQSRNSSSGDYLSRPLSHQPSRPLSQPGIRRSANTNRVRSPLANEFTFQHSPYVTFDSFLEPHTSGKGETYRGSDNAKKEDQPGDEMGSVELEPVDKAKSRLSTCLDKMPSMSSIRHHKTRDDADGPNEE</sequence>
<proteinExistence type="predicted"/>
<dbReference type="Proteomes" id="UP000799428">
    <property type="component" value="Unassembled WGS sequence"/>
</dbReference>
<keyword evidence="3" id="KW-1185">Reference proteome</keyword>
<dbReference type="OrthoDB" id="3769170at2759"/>
<dbReference type="EMBL" id="MU005772">
    <property type="protein sequence ID" value="KAF2708475.1"/>
    <property type="molecule type" value="Genomic_DNA"/>
</dbReference>
<feature type="region of interest" description="Disordered" evidence="1">
    <location>
        <begin position="388"/>
        <end position="420"/>
    </location>
</feature>
<feature type="compositionally biased region" description="Basic and acidic residues" evidence="1">
    <location>
        <begin position="173"/>
        <end position="183"/>
    </location>
</feature>
<organism evidence="2 3">
    <name type="scientific">Pleomassaria siparia CBS 279.74</name>
    <dbReference type="NCBI Taxonomy" id="1314801"/>
    <lineage>
        <taxon>Eukaryota</taxon>
        <taxon>Fungi</taxon>
        <taxon>Dikarya</taxon>
        <taxon>Ascomycota</taxon>
        <taxon>Pezizomycotina</taxon>
        <taxon>Dothideomycetes</taxon>
        <taxon>Pleosporomycetidae</taxon>
        <taxon>Pleosporales</taxon>
        <taxon>Pleomassariaceae</taxon>
        <taxon>Pleomassaria</taxon>
    </lineage>
</organism>
<feature type="compositionally biased region" description="Basic and acidic residues" evidence="1">
    <location>
        <begin position="155"/>
        <end position="164"/>
    </location>
</feature>
<protein>
    <submittedName>
        <fullName evidence="2">Uncharacterized protein</fullName>
    </submittedName>
</protein>
<evidence type="ECO:0000313" key="2">
    <source>
        <dbReference type="EMBL" id="KAF2708475.1"/>
    </source>
</evidence>
<feature type="compositionally biased region" description="Polar residues" evidence="1">
    <location>
        <begin position="136"/>
        <end position="149"/>
    </location>
</feature>
<reference evidence="2" key="1">
    <citation type="journal article" date="2020" name="Stud. Mycol.">
        <title>101 Dothideomycetes genomes: a test case for predicting lifestyles and emergence of pathogens.</title>
        <authorList>
            <person name="Haridas S."/>
            <person name="Albert R."/>
            <person name="Binder M."/>
            <person name="Bloem J."/>
            <person name="Labutti K."/>
            <person name="Salamov A."/>
            <person name="Andreopoulos B."/>
            <person name="Baker S."/>
            <person name="Barry K."/>
            <person name="Bills G."/>
            <person name="Bluhm B."/>
            <person name="Cannon C."/>
            <person name="Castanera R."/>
            <person name="Culley D."/>
            <person name="Daum C."/>
            <person name="Ezra D."/>
            <person name="Gonzalez J."/>
            <person name="Henrissat B."/>
            <person name="Kuo A."/>
            <person name="Liang C."/>
            <person name="Lipzen A."/>
            <person name="Lutzoni F."/>
            <person name="Magnuson J."/>
            <person name="Mondo S."/>
            <person name="Nolan M."/>
            <person name="Ohm R."/>
            <person name="Pangilinan J."/>
            <person name="Park H.-J."/>
            <person name="Ramirez L."/>
            <person name="Alfaro M."/>
            <person name="Sun H."/>
            <person name="Tritt A."/>
            <person name="Yoshinaga Y."/>
            <person name="Zwiers L.-H."/>
            <person name="Turgeon B."/>
            <person name="Goodwin S."/>
            <person name="Spatafora J."/>
            <person name="Crous P."/>
            <person name="Grigoriev I."/>
        </authorList>
    </citation>
    <scope>NUCLEOTIDE SEQUENCE</scope>
    <source>
        <strain evidence="2">CBS 279.74</strain>
    </source>
</reference>